<keyword evidence="10" id="KW-0175">Coiled coil</keyword>
<evidence type="ECO:0000256" key="5">
    <source>
        <dbReference type="ARBA" id="ARBA00022737"/>
    </source>
</evidence>
<dbReference type="PROSITE" id="PS50102">
    <property type="entry name" value="RRM"/>
    <property type="match status" value="5"/>
</dbReference>
<feature type="domain" description="RRM" evidence="12">
    <location>
        <begin position="616"/>
        <end position="699"/>
    </location>
</feature>
<keyword evidence="4" id="KW-0698">rRNA processing</keyword>
<evidence type="ECO:0000256" key="6">
    <source>
        <dbReference type="ARBA" id="ARBA00022884"/>
    </source>
</evidence>
<evidence type="ECO:0000256" key="1">
    <source>
        <dbReference type="ARBA" id="ARBA00004123"/>
    </source>
</evidence>
<feature type="coiled-coil region" evidence="10">
    <location>
        <begin position="793"/>
        <end position="820"/>
    </location>
</feature>
<comment type="similarity">
    <text evidence="2">Belongs to the RRM MRD1 family.</text>
</comment>
<dbReference type="GO" id="GO:1990904">
    <property type="term" value="C:ribonucleoprotein complex"/>
    <property type="evidence" value="ECO:0007669"/>
    <property type="project" value="UniProtKB-KW"/>
</dbReference>
<dbReference type="Gene3D" id="3.30.70.330">
    <property type="match status" value="5"/>
</dbReference>
<dbReference type="GO" id="GO:0005634">
    <property type="term" value="C:nucleus"/>
    <property type="evidence" value="ECO:0007669"/>
    <property type="project" value="UniProtKB-SubCell"/>
</dbReference>
<dbReference type="CDD" id="cd12568">
    <property type="entry name" value="RRM3_MRD1"/>
    <property type="match status" value="1"/>
</dbReference>
<evidence type="ECO:0000256" key="7">
    <source>
        <dbReference type="ARBA" id="ARBA00023242"/>
    </source>
</evidence>
<dbReference type="AlphaFoldDB" id="A0A3N2Q6A0"/>
<feature type="domain" description="RRM" evidence="12">
    <location>
        <begin position="4"/>
        <end position="77"/>
    </location>
</feature>
<dbReference type="FunFam" id="3.30.70.330:FF:000459">
    <property type="entry name" value="Multiple RNA-binding domain-containing protein 1"/>
    <property type="match status" value="1"/>
</dbReference>
<organism evidence="13 14">
    <name type="scientific">Sodiomyces alkalinus (strain CBS 110278 / VKM F-3762 / F11)</name>
    <name type="common">Alkaliphilic filamentous fungus</name>
    <dbReference type="NCBI Taxonomy" id="1314773"/>
    <lineage>
        <taxon>Eukaryota</taxon>
        <taxon>Fungi</taxon>
        <taxon>Dikarya</taxon>
        <taxon>Ascomycota</taxon>
        <taxon>Pezizomycotina</taxon>
        <taxon>Sordariomycetes</taxon>
        <taxon>Hypocreomycetidae</taxon>
        <taxon>Glomerellales</taxon>
        <taxon>Plectosphaerellaceae</taxon>
        <taxon>Sodiomyces</taxon>
    </lineage>
</organism>
<evidence type="ECO:0000313" key="13">
    <source>
        <dbReference type="EMBL" id="ROT42270.1"/>
    </source>
</evidence>
<dbReference type="GO" id="GO:0003729">
    <property type="term" value="F:mRNA binding"/>
    <property type="evidence" value="ECO:0007669"/>
    <property type="project" value="TreeGrafter"/>
</dbReference>
<evidence type="ECO:0000256" key="2">
    <source>
        <dbReference type="ARBA" id="ARBA00008033"/>
    </source>
</evidence>
<evidence type="ECO:0000256" key="4">
    <source>
        <dbReference type="ARBA" id="ARBA00022552"/>
    </source>
</evidence>
<protein>
    <recommendedName>
        <fullName evidence="3">Multiple RNA-binding domain-containing protein 1</fullName>
    </recommendedName>
</protein>
<keyword evidence="6 9" id="KW-0694">RNA-binding</keyword>
<evidence type="ECO:0000313" key="14">
    <source>
        <dbReference type="Proteomes" id="UP000272025"/>
    </source>
</evidence>
<keyword evidence="8" id="KW-0687">Ribonucleoprotein</keyword>
<feature type="domain" description="RRM" evidence="12">
    <location>
        <begin position="497"/>
        <end position="569"/>
    </location>
</feature>
<dbReference type="Proteomes" id="UP000272025">
    <property type="component" value="Unassembled WGS sequence"/>
</dbReference>
<reference evidence="13 14" key="1">
    <citation type="journal article" date="2018" name="Mol. Ecol.">
        <title>The obligate alkalophilic soda-lake fungus Sodiomyces alkalinus has shifted to a protein diet.</title>
        <authorList>
            <person name="Grum-Grzhimaylo A.A."/>
            <person name="Falkoski D.L."/>
            <person name="van den Heuvel J."/>
            <person name="Valero-Jimenez C.A."/>
            <person name="Min B."/>
            <person name="Choi I.G."/>
            <person name="Lipzen A."/>
            <person name="Daum C.G."/>
            <person name="Aanen D.K."/>
            <person name="Tsang A."/>
            <person name="Henrissat B."/>
            <person name="Bilanenko E.N."/>
            <person name="de Vries R.P."/>
            <person name="van Kan J.A.L."/>
            <person name="Grigoriev I.V."/>
            <person name="Debets A.J.M."/>
        </authorList>
    </citation>
    <scope>NUCLEOTIDE SEQUENCE [LARGE SCALE GENOMIC DNA]</scope>
    <source>
        <strain evidence="13 14">F11</strain>
    </source>
</reference>
<name>A0A3N2Q6A0_SODAK</name>
<dbReference type="PANTHER" id="PTHR48039">
    <property type="entry name" value="RNA-BINDING MOTIF PROTEIN 14B"/>
    <property type="match status" value="1"/>
</dbReference>
<dbReference type="PANTHER" id="PTHR48039:SF5">
    <property type="entry name" value="RNA-BINDING PROTEIN 28"/>
    <property type="match status" value="1"/>
</dbReference>
<dbReference type="Pfam" id="PF00076">
    <property type="entry name" value="RRM_1"/>
    <property type="match status" value="5"/>
</dbReference>
<dbReference type="OrthoDB" id="439639at2759"/>
<dbReference type="InterPro" id="IPR000504">
    <property type="entry name" value="RRM_dom"/>
</dbReference>
<keyword evidence="7" id="KW-0539">Nucleus</keyword>
<dbReference type="STRING" id="1314773.A0A3N2Q6A0"/>
<sequence length="845" mass="93591">METSRIFIRGLPPTITDAELRKHFSAGNREVTDVKAIQQRRIGYVGFKTPEDAKKAVKYFHRSFIRMSRLSVVLAKPIGDPALQKTISHPQQPSKTYSNERKPSTQPPQDAATAESKKRKRDEVDESDPKLQEYLQVFQHGKGLADEIAETLTPAAVAEKKKLLEEGESDDEYELIPTRPEKKQMRQAPHDQPEKLSREDDSMAVDKEPEANGAGTEPETEVQPDPAPEANVAATDDDWLRSRTNRLLDLVDEDEMPPPLPKNTDDQVVEPEVKGDQVDPQSELQTQEPEASIADVPGDVEKDGEDASIATIRKTARLFARNLPYTAAEPDLREHFEQFGEVQEVHIPVTKSGSSKGFALILFTSADSAVAAFQSLDGQTFQGRLLHILPAAGKRDIGADEFELSKLPLKKQNLIRKKAEAASTFNWNSLYMSQDAVNASVASRLGVSKSELLDPTDASAAVKQAVAESTIINETKRFFVANGVDLNAFKSHKRGDTCILVKNFPHGTTIEELRNMFEEHGTVLQVLMPPSGTIAIVQYAQPAQGRAAFKKLAYRRIKDSVLFLEKGPIDLFKNDHVPQVNQPEDKQQQPSGIQKLSVTELLERGGDDEEEEAESHSVFVGNLNFSTRSGGLVEKFGGLEGFVSAQVKTKTDPKRPGQVLSMGFGFVEFRTKEQAQAAVKAMNGFVLDGHALAVKASHRGRDAAEERRREDATKKKAGQRTKIIIKNLPFEATKKDIRSLFGTYGQLRAVRVPKKFGQTSRGFAFAEFVTPREAENARAALENTHLLGRRLVLEFAEAEAVDAEEEIEKMQKKVGGQVNKVAFAQLTGRTRKKVNIGDQGDEFDV</sequence>
<dbReference type="FunFam" id="3.30.70.330:FF:000247">
    <property type="entry name" value="Multiple RNA-binding domain-containing protein 1"/>
    <property type="match status" value="1"/>
</dbReference>
<proteinExistence type="inferred from homology"/>
<dbReference type="InterPro" id="IPR051945">
    <property type="entry name" value="RRM_MRD1_RNA_proc_ribogen"/>
</dbReference>
<keyword evidence="14" id="KW-1185">Reference proteome</keyword>
<feature type="domain" description="RRM" evidence="12">
    <location>
        <begin position="316"/>
        <end position="393"/>
    </location>
</feature>
<evidence type="ECO:0000259" key="12">
    <source>
        <dbReference type="PROSITE" id="PS50102"/>
    </source>
</evidence>
<evidence type="ECO:0000256" key="9">
    <source>
        <dbReference type="PROSITE-ProRule" id="PRU00176"/>
    </source>
</evidence>
<dbReference type="SUPFAM" id="SSF54928">
    <property type="entry name" value="RNA-binding domain, RBD"/>
    <property type="match status" value="3"/>
</dbReference>
<feature type="region of interest" description="Disordered" evidence="11">
    <location>
        <begin position="697"/>
        <end position="718"/>
    </location>
</feature>
<dbReference type="SMART" id="SM00360">
    <property type="entry name" value="RRM"/>
    <property type="match status" value="5"/>
</dbReference>
<gene>
    <name evidence="13" type="ORF">SODALDRAFT_326454</name>
</gene>
<dbReference type="RefSeq" id="XP_028470076.1">
    <property type="nucleotide sequence ID" value="XM_028610169.1"/>
</dbReference>
<comment type="subcellular location">
    <subcellularLocation>
        <location evidence="1">Nucleus</location>
    </subcellularLocation>
</comment>
<dbReference type="InterPro" id="IPR012677">
    <property type="entry name" value="Nucleotide-bd_a/b_plait_sf"/>
</dbReference>
<evidence type="ECO:0000256" key="8">
    <source>
        <dbReference type="ARBA" id="ARBA00023274"/>
    </source>
</evidence>
<feature type="compositionally biased region" description="Polar residues" evidence="11">
    <location>
        <begin position="85"/>
        <end position="97"/>
    </location>
</feature>
<evidence type="ECO:0000256" key="10">
    <source>
        <dbReference type="SAM" id="Coils"/>
    </source>
</evidence>
<dbReference type="EMBL" id="ML119051">
    <property type="protein sequence ID" value="ROT42270.1"/>
    <property type="molecule type" value="Genomic_DNA"/>
</dbReference>
<feature type="compositionally biased region" description="Polar residues" evidence="11">
    <location>
        <begin position="279"/>
        <end position="289"/>
    </location>
</feature>
<accession>A0A3N2Q6A0</accession>
<feature type="compositionally biased region" description="Basic and acidic residues" evidence="11">
    <location>
        <begin position="179"/>
        <end position="210"/>
    </location>
</feature>
<dbReference type="GeneID" id="39578647"/>
<feature type="compositionally biased region" description="Basic and acidic residues" evidence="11">
    <location>
        <begin position="699"/>
        <end position="714"/>
    </location>
</feature>
<evidence type="ECO:0000256" key="3">
    <source>
        <dbReference type="ARBA" id="ARBA00013428"/>
    </source>
</evidence>
<evidence type="ECO:0000256" key="11">
    <source>
        <dbReference type="SAM" id="MobiDB-lite"/>
    </source>
</evidence>
<dbReference type="InterPro" id="IPR034482">
    <property type="entry name" value="Mrd1_RRM3"/>
</dbReference>
<keyword evidence="5" id="KW-0677">Repeat</keyword>
<dbReference type="GO" id="GO:0006364">
    <property type="term" value="P:rRNA processing"/>
    <property type="evidence" value="ECO:0007669"/>
    <property type="project" value="UniProtKB-KW"/>
</dbReference>
<feature type="region of interest" description="Disordered" evidence="11">
    <location>
        <begin position="83"/>
        <end position="129"/>
    </location>
</feature>
<feature type="region of interest" description="Disordered" evidence="11">
    <location>
        <begin position="163"/>
        <end position="306"/>
    </location>
</feature>
<feature type="domain" description="RRM" evidence="12">
    <location>
        <begin position="721"/>
        <end position="798"/>
    </location>
</feature>
<dbReference type="InterPro" id="IPR035979">
    <property type="entry name" value="RBD_domain_sf"/>
</dbReference>